<keyword evidence="6" id="KW-0539">Nucleus</keyword>
<keyword evidence="3" id="KW-0813">Transport</keyword>
<evidence type="ECO:0000256" key="4">
    <source>
        <dbReference type="ARBA" id="ARBA00022490"/>
    </source>
</evidence>
<dbReference type="OrthoDB" id="760868at2759"/>
<dbReference type="SMART" id="SM00913">
    <property type="entry name" value="IBN_N"/>
    <property type="match status" value="1"/>
</dbReference>
<dbReference type="InterPro" id="IPR016024">
    <property type="entry name" value="ARM-type_fold"/>
</dbReference>
<dbReference type="PROSITE" id="PS50166">
    <property type="entry name" value="IMPORTIN_B_NT"/>
    <property type="match status" value="1"/>
</dbReference>
<dbReference type="Proteomes" id="UP000005222">
    <property type="component" value="Chromosome I"/>
</dbReference>
<dbReference type="Gene3D" id="1.25.10.10">
    <property type="entry name" value="Leucine-rich Repeat Variant"/>
    <property type="match status" value="1"/>
</dbReference>
<keyword evidence="4" id="KW-0963">Cytoplasm</keyword>
<dbReference type="InterPro" id="IPR011989">
    <property type="entry name" value="ARM-like"/>
</dbReference>
<dbReference type="Pfam" id="PF03810">
    <property type="entry name" value="IBN_N"/>
    <property type="match status" value="1"/>
</dbReference>
<dbReference type="PANTHER" id="PTHR10997:SF18">
    <property type="entry name" value="D-IMPORTIN 7_RANBP7"/>
    <property type="match status" value="1"/>
</dbReference>
<dbReference type="InterPro" id="IPR001494">
    <property type="entry name" value="Importin-beta_N"/>
</dbReference>
<dbReference type="FunCoup" id="G8YFG4">
    <property type="interactions" value="2207"/>
</dbReference>
<sequence length="1050" mass="119465">MDTNLLLQWFSATLEINQEIRQNAETRLKEISGSSGFLGCCLDILSSDNVNPTIKKAVAVYFKNRLVKIWAHEGVDEGEKPFIKDNLLSVIVKSDYNIKRQLIPVLRVLVSYEFPNKWTSLLPSTASLLQQAPVNVTKVDELSSLYTGLLCFSEICRKFRWVSNGDRSNEIDPIIDQVFPHLLDIGNAIIANPEEISEVSAEILKLILKAYKFVTYFDLPVVLQTQKALVSWGEFHGAIINMKPPAYVLHSNLNEQEKAFLQISKCYKWAVANIYRVFTRYASQSLSKKFAYTEFQQMFCNEYLPHLIPSILSIIEQWCTGERWISQTALFHIIQLLSHCVTQKVTWEIIQPYFENLVSHLIYPLLCPSDETLEVFENDPQEYIHSNIDIYDDLDSPDAAAIGLLVTFVEKRRRTTLDPIIQLVYNQLTLLQSMPETLEVAKKKDGVMRIVGGISHYLVLPSSPYSTQMEGFLKTLIFPNFASNFDFLKARALEISSKFSDLKFSETQSLNVLFKGIIENFKSTNEAGSCLPLNLECALAIQAFLHLSEFQEILSGIIVPTMSKLLDLSNEIDSDAVSMVMQECVENFSEQLQPFGIDLMKKLVDQFLRLAVEINEASQVDIDDFNHDYEDQTDKVMAAIGLLNTMITVLLSFENSIEICVRLEEVVAPAIEYVLANKIDDFLTEVGELIENSTFLLRSISPTMWKIFDLLYLSFTDGIALMYTEELSQCIQNFLIYGSRDLVNSPELVSKFFEIFKIINDGDDSQTGYNDKLFACELAQSFILTLQNNSEAYIPQIIDSVMDILISINSQTQNAHVSAFDINILDVVIASMIYGLNTTLMKLQERNQIESFLSRWFRAIPNLKRVYDLKLSALSIISLMNSNDALLLLNQDMRQELVSKLAHIFEALPKAIENLEKKRKSFSESDFVGSGANFNDYDDANEEDIEEYLAKEDANDSEHVHDSESTTEYLNFLQEENHKLKNSGFFDEDDNSAVEDPLATTPLDGINVFQVFKDFSDSLRVSDTEKYVFFFGNMPESQSSIFQNVYAVSQ</sequence>
<accession>G8YFG4</accession>
<comment type="subcellular location">
    <subcellularLocation>
        <location evidence="2">Cytoplasm</location>
    </subcellularLocation>
    <subcellularLocation>
        <location evidence="1">Nucleus</location>
    </subcellularLocation>
</comment>
<dbReference type="GO" id="GO:0031267">
    <property type="term" value="F:small GTPase binding"/>
    <property type="evidence" value="ECO:0007669"/>
    <property type="project" value="InterPro"/>
</dbReference>
<dbReference type="EMBL" id="FO082051">
    <property type="protein sequence ID" value="CCE81913.1"/>
    <property type="molecule type" value="Genomic_DNA"/>
</dbReference>
<dbReference type="PANTHER" id="PTHR10997">
    <property type="entry name" value="IMPORTIN-7, 8, 11"/>
    <property type="match status" value="1"/>
</dbReference>
<name>G8YFG4_PICSO</name>
<dbReference type="OMA" id="KNFEYRS"/>
<evidence type="ECO:0000256" key="5">
    <source>
        <dbReference type="ARBA" id="ARBA00022927"/>
    </source>
</evidence>
<evidence type="ECO:0000259" key="7">
    <source>
        <dbReference type="PROSITE" id="PS50166"/>
    </source>
</evidence>
<dbReference type="GO" id="GO:0006606">
    <property type="term" value="P:protein import into nucleus"/>
    <property type="evidence" value="ECO:0007669"/>
    <property type="project" value="TreeGrafter"/>
</dbReference>
<evidence type="ECO:0000256" key="3">
    <source>
        <dbReference type="ARBA" id="ARBA00022448"/>
    </source>
</evidence>
<dbReference type="HOGENOM" id="CLU_004196_0_0_1"/>
<dbReference type="SUPFAM" id="SSF48371">
    <property type="entry name" value="ARM repeat"/>
    <property type="match status" value="1"/>
</dbReference>
<keyword evidence="5" id="KW-0653">Protein transport</keyword>
<dbReference type="STRING" id="559304.G8YFG4"/>
<dbReference type="InParanoid" id="G8YFG4"/>
<organism evidence="8 9">
    <name type="scientific">Pichia sorbitophila (strain ATCC MYA-4447 / BCRC 22081 / CBS 7064 / NBRC 10061 / NRRL Y-12695)</name>
    <name type="common">Hybrid yeast</name>
    <dbReference type="NCBI Taxonomy" id="559304"/>
    <lineage>
        <taxon>Eukaryota</taxon>
        <taxon>Fungi</taxon>
        <taxon>Dikarya</taxon>
        <taxon>Ascomycota</taxon>
        <taxon>Saccharomycotina</taxon>
        <taxon>Pichiomycetes</taxon>
        <taxon>Debaryomycetaceae</taxon>
        <taxon>Millerozyma</taxon>
    </lineage>
</organism>
<reference evidence="8 9" key="1">
    <citation type="journal article" date="2012" name="G3 (Bethesda)">
        <title>Pichia sorbitophila, an interspecies yeast hybrid reveals early steps of genome resolution following polyploidization.</title>
        <authorList>
            <person name="Leh Louis V."/>
            <person name="Despons L."/>
            <person name="Friedrich A."/>
            <person name="Martin T."/>
            <person name="Durrens P."/>
            <person name="Casaregola S."/>
            <person name="Neuveglise C."/>
            <person name="Fairhead C."/>
            <person name="Marck C."/>
            <person name="Cruz J.A."/>
            <person name="Straub M.L."/>
            <person name="Kugler V."/>
            <person name="Sacerdot C."/>
            <person name="Uzunov Z."/>
            <person name="Thierry A."/>
            <person name="Weiss S."/>
            <person name="Bleykasten C."/>
            <person name="De Montigny J."/>
            <person name="Jacques N."/>
            <person name="Jung P."/>
            <person name="Lemaire M."/>
            <person name="Mallet S."/>
            <person name="Morel G."/>
            <person name="Richard G.F."/>
            <person name="Sarkar A."/>
            <person name="Savel G."/>
            <person name="Schacherer J."/>
            <person name="Seret M.L."/>
            <person name="Talla E."/>
            <person name="Samson G."/>
            <person name="Jubin C."/>
            <person name="Poulain J."/>
            <person name="Vacherie B."/>
            <person name="Barbe V."/>
            <person name="Pelletier E."/>
            <person name="Sherman D.J."/>
            <person name="Westhof E."/>
            <person name="Weissenbach J."/>
            <person name="Baret P.V."/>
            <person name="Wincker P."/>
            <person name="Gaillardin C."/>
            <person name="Dujon B."/>
            <person name="Souciet J.L."/>
        </authorList>
    </citation>
    <scope>NUCLEOTIDE SEQUENCE [LARGE SCALE GENOMIC DNA]</scope>
    <source>
        <strain evidence="9">ATCC MYA-4447 / BCRC 22081 / CBS 7064 / NBRC 10061 / NRRL Y-12695</strain>
    </source>
</reference>
<evidence type="ECO:0000256" key="1">
    <source>
        <dbReference type="ARBA" id="ARBA00004123"/>
    </source>
</evidence>
<dbReference type="GO" id="GO:0005829">
    <property type="term" value="C:cytosol"/>
    <property type="evidence" value="ECO:0007669"/>
    <property type="project" value="TreeGrafter"/>
</dbReference>
<evidence type="ECO:0000256" key="6">
    <source>
        <dbReference type="ARBA" id="ARBA00023242"/>
    </source>
</evidence>
<dbReference type="eggNOG" id="KOG1991">
    <property type="taxonomic scope" value="Eukaryota"/>
</dbReference>
<keyword evidence="9" id="KW-1185">Reference proteome</keyword>
<gene>
    <name evidence="8" type="primary">Piso0_002593</name>
    <name evidence="8" type="ORF">GNLVRS01_PISO0I13560g</name>
</gene>
<proteinExistence type="predicted"/>
<dbReference type="AlphaFoldDB" id="G8YFG4"/>
<protein>
    <submittedName>
        <fullName evidence="8">Piso0_002593 protein</fullName>
    </submittedName>
</protein>
<evidence type="ECO:0000256" key="2">
    <source>
        <dbReference type="ARBA" id="ARBA00004496"/>
    </source>
</evidence>
<feature type="domain" description="Importin N-terminal" evidence="7">
    <location>
        <begin position="24"/>
        <end position="93"/>
    </location>
</feature>
<evidence type="ECO:0000313" key="8">
    <source>
        <dbReference type="EMBL" id="CCE81913.1"/>
    </source>
</evidence>
<evidence type="ECO:0000313" key="9">
    <source>
        <dbReference type="Proteomes" id="UP000005222"/>
    </source>
</evidence>
<dbReference type="GO" id="GO:0005635">
    <property type="term" value="C:nuclear envelope"/>
    <property type="evidence" value="ECO:0007669"/>
    <property type="project" value="TreeGrafter"/>
</dbReference>